<sequence length="312" mass="33944">MVSNADILNAGILIVDDLATNVELLEEMLRGAGYTHVSSTRDPHSVCALHRENHYDLILLDLRMPGMDGFQVMESLKELETDGYLPVLAVTAEPGHKLRALQSGAKDFVSKPLDMAEVLMRVRNMVEVRLLHEAARNHAKMLEELALNDPLTGLANRRLLDDRMAMALVHAQRHKSAMAVIYLDLDGFKEINDTLGHGVGDVLLKMVAKRLLTTVREEDTVARLGGDEFAIALWHVSGIEYAASVAARAIAAVSQPYDIEGNVVGITTSAGVSVYPVHGRNAETLMKNADLALYVAKAEGKNAYRIAGGTGE</sequence>
<dbReference type="KEGG" id="des:DSOUD_1807"/>
<dbReference type="InterPro" id="IPR000160">
    <property type="entry name" value="GGDEF_dom"/>
</dbReference>
<reference evidence="4 5" key="1">
    <citation type="submission" date="2015-07" db="EMBL/GenBank/DDBJ databases">
        <title>Isolation and Genomic Characterization of a Novel Halophilic Metal-Reducing Deltaproteobacterium from the Deep Subsurface.</title>
        <authorList>
            <person name="Badalamenti J.P."/>
            <person name="Summers Z.M."/>
            <person name="Gralnick J.A."/>
            <person name="Bond D.R."/>
        </authorList>
    </citation>
    <scope>NUCLEOTIDE SEQUENCE [LARGE SCALE GENOMIC DNA]</scope>
    <source>
        <strain evidence="4 5">WTL</strain>
    </source>
</reference>
<dbReference type="PROSITE" id="PS50110">
    <property type="entry name" value="RESPONSE_REGULATORY"/>
    <property type="match status" value="1"/>
</dbReference>
<accession>A0A0M4DI66</accession>
<keyword evidence="5" id="KW-1185">Reference proteome</keyword>
<evidence type="ECO:0000313" key="4">
    <source>
        <dbReference type="EMBL" id="ALC16582.1"/>
    </source>
</evidence>
<dbReference type="EMBL" id="CP010802">
    <property type="protein sequence ID" value="ALC16582.1"/>
    <property type="molecule type" value="Genomic_DNA"/>
</dbReference>
<organism evidence="4 5">
    <name type="scientific">Desulfuromonas soudanensis</name>
    <dbReference type="NCBI Taxonomy" id="1603606"/>
    <lineage>
        <taxon>Bacteria</taxon>
        <taxon>Pseudomonadati</taxon>
        <taxon>Thermodesulfobacteriota</taxon>
        <taxon>Desulfuromonadia</taxon>
        <taxon>Desulfuromonadales</taxon>
        <taxon>Desulfuromonadaceae</taxon>
        <taxon>Desulfuromonas</taxon>
    </lineage>
</organism>
<dbReference type="GO" id="GO:0000160">
    <property type="term" value="P:phosphorelay signal transduction system"/>
    <property type="evidence" value="ECO:0007669"/>
    <property type="project" value="InterPro"/>
</dbReference>
<feature type="modified residue" description="4-aspartylphosphate" evidence="1">
    <location>
        <position position="61"/>
    </location>
</feature>
<dbReference type="Gene3D" id="3.30.70.270">
    <property type="match status" value="1"/>
</dbReference>
<dbReference type="InterPro" id="IPR029787">
    <property type="entry name" value="Nucleotide_cyclase"/>
</dbReference>
<evidence type="ECO:0000259" key="3">
    <source>
        <dbReference type="PROSITE" id="PS50887"/>
    </source>
</evidence>
<dbReference type="SMART" id="SM00448">
    <property type="entry name" value="REC"/>
    <property type="match status" value="1"/>
</dbReference>
<dbReference type="SUPFAM" id="SSF52172">
    <property type="entry name" value="CheY-like"/>
    <property type="match status" value="1"/>
</dbReference>
<dbReference type="RefSeq" id="WP_053550669.1">
    <property type="nucleotide sequence ID" value="NZ_CP010802.1"/>
</dbReference>
<dbReference type="CDD" id="cd17551">
    <property type="entry name" value="REC_RpfG-like"/>
    <property type="match status" value="1"/>
</dbReference>
<name>A0A0M4DI66_9BACT</name>
<proteinExistence type="predicted"/>
<protein>
    <submittedName>
        <fullName evidence="4">Response regulator receiver modulated diguanylate cyclase</fullName>
    </submittedName>
</protein>
<dbReference type="InterPro" id="IPR043128">
    <property type="entry name" value="Rev_trsase/Diguanyl_cyclase"/>
</dbReference>
<dbReference type="SMART" id="SM00267">
    <property type="entry name" value="GGDEF"/>
    <property type="match status" value="1"/>
</dbReference>
<dbReference type="CDD" id="cd01949">
    <property type="entry name" value="GGDEF"/>
    <property type="match status" value="1"/>
</dbReference>
<dbReference type="Gene3D" id="3.40.50.2300">
    <property type="match status" value="1"/>
</dbReference>
<dbReference type="PATRIC" id="fig|1603606.3.peg.1962"/>
<dbReference type="STRING" id="1603606.DSOUD_1807"/>
<dbReference type="FunFam" id="3.30.70.270:FF:000001">
    <property type="entry name" value="Diguanylate cyclase domain protein"/>
    <property type="match status" value="1"/>
</dbReference>
<dbReference type="PANTHER" id="PTHR46663">
    <property type="entry name" value="DIGUANYLATE CYCLASE DGCT-RELATED"/>
    <property type="match status" value="1"/>
</dbReference>
<dbReference type="OrthoDB" id="9777298at2"/>
<evidence type="ECO:0000259" key="2">
    <source>
        <dbReference type="PROSITE" id="PS50110"/>
    </source>
</evidence>
<dbReference type="SUPFAM" id="SSF55073">
    <property type="entry name" value="Nucleotide cyclase"/>
    <property type="match status" value="1"/>
</dbReference>
<dbReference type="AlphaFoldDB" id="A0A0M4DI66"/>
<dbReference type="PANTHER" id="PTHR46663:SF3">
    <property type="entry name" value="SLL0267 PROTEIN"/>
    <property type="match status" value="1"/>
</dbReference>
<keyword evidence="1" id="KW-0597">Phosphoprotein</keyword>
<dbReference type="InterPro" id="IPR001789">
    <property type="entry name" value="Sig_transdc_resp-reg_receiver"/>
</dbReference>
<dbReference type="NCBIfam" id="TIGR00254">
    <property type="entry name" value="GGDEF"/>
    <property type="match status" value="1"/>
</dbReference>
<gene>
    <name evidence="4" type="ORF">DSOUD_1807</name>
</gene>
<dbReference type="PROSITE" id="PS50887">
    <property type="entry name" value="GGDEF"/>
    <property type="match status" value="1"/>
</dbReference>
<dbReference type="Pfam" id="PF00990">
    <property type="entry name" value="GGDEF"/>
    <property type="match status" value="1"/>
</dbReference>
<dbReference type="InterPro" id="IPR011006">
    <property type="entry name" value="CheY-like_superfamily"/>
</dbReference>
<dbReference type="Proteomes" id="UP000057158">
    <property type="component" value="Chromosome"/>
</dbReference>
<evidence type="ECO:0000313" key="5">
    <source>
        <dbReference type="Proteomes" id="UP000057158"/>
    </source>
</evidence>
<dbReference type="GO" id="GO:0003824">
    <property type="term" value="F:catalytic activity"/>
    <property type="evidence" value="ECO:0007669"/>
    <property type="project" value="UniProtKB-ARBA"/>
</dbReference>
<feature type="domain" description="Response regulatory" evidence="2">
    <location>
        <begin position="11"/>
        <end position="126"/>
    </location>
</feature>
<feature type="domain" description="GGDEF" evidence="3">
    <location>
        <begin position="176"/>
        <end position="309"/>
    </location>
</feature>
<dbReference type="Pfam" id="PF00072">
    <property type="entry name" value="Response_reg"/>
    <property type="match status" value="1"/>
</dbReference>
<evidence type="ECO:0000256" key="1">
    <source>
        <dbReference type="PROSITE-ProRule" id="PRU00169"/>
    </source>
</evidence>
<dbReference type="InterPro" id="IPR052163">
    <property type="entry name" value="DGC-Regulatory_Protein"/>
</dbReference>